<dbReference type="SMART" id="SM00320">
    <property type="entry name" value="WD40"/>
    <property type="match status" value="4"/>
</dbReference>
<evidence type="ECO:0000256" key="2">
    <source>
        <dbReference type="ARBA" id="ARBA00022574"/>
    </source>
</evidence>
<name>A0A8H7C4F7_AGABI</name>
<dbReference type="AlphaFoldDB" id="A0A8H7C4F7"/>
<evidence type="ECO:0000313" key="8">
    <source>
        <dbReference type="Proteomes" id="UP000629468"/>
    </source>
</evidence>
<dbReference type="SUPFAM" id="SSF50978">
    <property type="entry name" value="WD40 repeat-like"/>
    <property type="match status" value="1"/>
</dbReference>
<evidence type="ECO:0000256" key="5">
    <source>
        <dbReference type="ARBA" id="ARBA00039514"/>
    </source>
</evidence>
<protein>
    <recommendedName>
        <fullName evidence="4">WD repeat-containing protein JIP5</fullName>
    </recommendedName>
    <alternativeName>
        <fullName evidence="5">WD repeat-containing protein jip5</fullName>
    </alternativeName>
</protein>
<sequence>MENACVTTNGSRLPKAMPEIPVDAQIFDIVFHPTFSTVYAGLLTGHVEAYAYDRQGSHQKVFSLRPSKRSCRGLSISGDGCKLYAVGKSKALYTIDTKTEQLESRTGAHEYTINRVKYLIPWLLSTGDDEGVIKLWDSRQKDPVQTYDHHFDYISDFLWLEDKRQLVATSADGTLSVMDVRSKKSKPIARSEDQEDELLSIATIKGTSKIIIGTQLGILSVFNRSSGWGDCVDRIPGHPMSVDALCNIPSDFPEIDPASTILTGSSDGYVRAVQILPTKLLGVVADHKDWPVERIAVGSGTGELSLNMNNEEQEEEWHGIEGTEEAMSRGAAISDDENVEVSESVGRWWVGSVGHEDGLRLTDLMSFFRDRESSRTGTAGNADDSDVEDGRSEAYGQSEVEVSDFKVDATERDDANETQPIVKRKRGQVNVKTETKKKKGKKNAVAVEDASFFKDL</sequence>
<evidence type="ECO:0000313" key="7">
    <source>
        <dbReference type="EMBL" id="KAF7762196.1"/>
    </source>
</evidence>
<evidence type="ECO:0000256" key="1">
    <source>
        <dbReference type="ARBA" id="ARBA00007625"/>
    </source>
</evidence>
<organism evidence="7 8">
    <name type="scientific">Agaricus bisporus var. burnettii</name>
    <dbReference type="NCBI Taxonomy" id="192524"/>
    <lineage>
        <taxon>Eukaryota</taxon>
        <taxon>Fungi</taxon>
        <taxon>Dikarya</taxon>
        <taxon>Basidiomycota</taxon>
        <taxon>Agaricomycotina</taxon>
        <taxon>Agaricomycetes</taxon>
        <taxon>Agaricomycetidae</taxon>
        <taxon>Agaricales</taxon>
        <taxon>Agaricineae</taxon>
        <taxon>Agaricaceae</taxon>
        <taxon>Agaricus</taxon>
    </lineage>
</organism>
<dbReference type="PANTHER" id="PTHR44019:SF20">
    <property type="entry name" value="WD REPEAT-CONTAINING PROTEIN 55"/>
    <property type="match status" value="1"/>
</dbReference>
<comment type="caution">
    <text evidence="7">The sequence shown here is derived from an EMBL/GenBank/DDBJ whole genome shotgun (WGS) entry which is preliminary data.</text>
</comment>
<reference evidence="7 8" key="1">
    <citation type="journal article" name="Sci. Rep.">
        <title>Telomere-to-telomere assembled and centromere annotated genomes of the two main subspecies of the button mushroom Agaricus bisporus reveal especially polymorphic chromosome ends.</title>
        <authorList>
            <person name="Sonnenberg A.S.M."/>
            <person name="Sedaghat-Telgerd N."/>
            <person name="Lavrijssen B."/>
            <person name="Ohm R.A."/>
            <person name="Hendrickx P.M."/>
            <person name="Scholtmeijer K."/>
            <person name="Baars J.J.P."/>
            <person name="van Peer A."/>
        </authorList>
    </citation>
    <scope>NUCLEOTIDE SEQUENCE [LARGE SCALE GENOMIC DNA]</scope>
    <source>
        <strain evidence="7 8">H119_p4</strain>
    </source>
</reference>
<evidence type="ECO:0000256" key="3">
    <source>
        <dbReference type="ARBA" id="ARBA00022737"/>
    </source>
</evidence>
<feature type="compositionally biased region" description="Basic and acidic residues" evidence="6">
    <location>
        <begin position="403"/>
        <end position="415"/>
    </location>
</feature>
<dbReference type="PANTHER" id="PTHR44019">
    <property type="entry name" value="WD REPEAT-CONTAINING PROTEIN 55"/>
    <property type="match status" value="1"/>
</dbReference>
<evidence type="ECO:0000256" key="6">
    <source>
        <dbReference type="SAM" id="MobiDB-lite"/>
    </source>
</evidence>
<dbReference type="EMBL" id="JABXXO010000012">
    <property type="protein sequence ID" value="KAF7762196.1"/>
    <property type="molecule type" value="Genomic_DNA"/>
</dbReference>
<accession>A0A8H7C4F7</accession>
<dbReference type="InterPro" id="IPR050505">
    <property type="entry name" value="WDR55/POC1"/>
</dbReference>
<dbReference type="InterPro" id="IPR015943">
    <property type="entry name" value="WD40/YVTN_repeat-like_dom_sf"/>
</dbReference>
<keyword evidence="2" id="KW-0853">WD repeat</keyword>
<gene>
    <name evidence="7" type="ORF">Agabi119p4_8789</name>
</gene>
<dbReference type="Pfam" id="PF24796">
    <property type="entry name" value="WDR55"/>
    <property type="match status" value="1"/>
</dbReference>
<comment type="similarity">
    <text evidence="1">Belongs to the WD repeat WDR55 family.</text>
</comment>
<dbReference type="Proteomes" id="UP000629468">
    <property type="component" value="Unassembled WGS sequence"/>
</dbReference>
<dbReference type="Gene3D" id="2.130.10.10">
    <property type="entry name" value="YVTN repeat-like/Quinoprotein amine dehydrogenase"/>
    <property type="match status" value="1"/>
</dbReference>
<dbReference type="InterPro" id="IPR001680">
    <property type="entry name" value="WD40_rpt"/>
</dbReference>
<keyword evidence="3" id="KW-0677">Repeat</keyword>
<feature type="region of interest" description="Disordered" evidence="6">
    <location>
        <begin position="372"/>
        <end position="444"/>
    </location>
</feature>
<proteinExistence type="inferred from homology"/>
<dbReference type="InterPro" id="IPR036322">
    <property type="entry name" value="WD40_repeat_dom_sf"/>
</dbReference>
<evidence type="ECO:0000256" key="4">
    <source>
        <dbReference type="ARBA" id="ARBA00039238"/>
    </source>
</evidence>